<organism evidence="1 2">
    <name type="scientific">Caldicellulosiruptor naganoensis</name>
    <dbReference type="NCBI Taxonomy" id="29324"/>
    <lineage>
        <taxon>Bacteria</taxon>
        <taxon>Bacillati</taxon>
        <taxon>Bacillota</taxon>
        <taxon>Bacillota incertae sedis</taxon>
        <taxon>Caldicellulosiruptorales</taxon>
        <taxon>Caldicellulosiruptoraceae</taxon>
        <taxon>Caldicellulosiruptor</taxon>
    </lineage>
</organism>
<gene>
    <name evidence="1" type="ORF">OTJ99_000362</name>
</gene>
<dbReference type="Proteomes" id="UP001164745">
    <property type="component" value="Chromosome"/>
</dbReference>
<keyword evidence="2" id="KW-1185">Reference proteome</keyword>
<evidence type="ECO:0000313" key="2">
    <source>
        <dbReference type="Proteomes" id="UP001164745"/>
    </source>
</evidence>
<sequence>MHEIMLTIPSKAEYIMVVRLTLSGIAARCGFDFETIEDLKMAISEVFNLFNIEKISGQISIRFEIDKNCLGIEIDIPTDEINKNELAEVILKTLMDDVEFEKLQDKYIVRLKKYH</sequence>
<dbReference type="EMBL" id="CP113864">
    <property type="protein sequence ID" value="WAM31882.1"/>
    <property type="molecule type" value="Genomic_DNA"/>
</dbReference>
<dbReference type="RefSeq" id="WP_045165468.1">
    <property type="nucleotide sequence ID" value="NZ_CP113864.1"/>
</dbReference>
<protein>
    <submittedName>
        <fullName evidence="1">Anti-sigma regulatory factor</fullName>
    </submittedName>
</protein>
<reference evidence="1" key="1">
    <citation type="submission" date="2022-12" db="EMBL/GenBank/DDBJ databases">
        <authorList>
            <person name="Bing R.G."/>
            <person name="Willard D.J."/>
            <person name="Manesh M.J.H."/>
            <person name="Laemthong T."/>
            <person name="Crosby J.R."/>
            <person name="Kelly R.M."/>
        </authorList>
    </citation>
    <scope>NUCLEOTIDE SEQUENCE</scope>
    <source>
        <strain evidence="1">DSM 8991</strain>
    </source>
</reference>
<evidence type="ECO:0000313" key="1">
    <source>
        <dbReference type="EMBL" id="WAM31882.1"/>
    </source>
</evidence>
<proteinExistence type="predicted"/>
<name>A0ABY7BHQ8_9FIRM</name>
<accession>A0ABY7BHQ8</accession>